<dbReference type="InterPro" id="IPR048178">
    <property type="entry name" value="MobP1_relaxase-like"/>
</dbReference>
<dbReference type="Pfam" id="PF03432">
    <property type="entry name" value="Relaxase"/>
    <property type="match status" value="1"/>
</dbReference>
<evidence type="ECO:0000313" key="2">
    <source>
        <dbReference type="EMBL" id="TFV08148.1"/>
    </source>
</evidence>
<dbReference type="OrthoDB" id="7173932at2"/>
<proteinExistence type="predicted"/>
<dbReference type="AlphaFoldDB" id="A0A4Y9JRF9"/>
<dbReference type="EMBL" id="SPPA01000030">
    <property type="protein sequence ID" value="TFV08148.1"/>
    <property type="molecule type" value="Genomic_DNA"/>
</dbReference>
<evidence type="ECO:0000313" key="3">
    <source>
        <dbReference type="Proteomes" id="UP000297396"/>
    </source>
</evidence>
<comment type="caution">
    <text evidence="2">The sequence shown here is derived from an EMBL/GenBank/DDBJ whole genome shotgun (WGS) entry which is preliminary data.</text>
</comment>
<feature type="domain" description="MobA/VirD2-like nuclease" evidence="1">
    <location>
        <begin position="110"/>
        <end position="196"/>
    </location>
</feature>
<name>A0A4Y9JRF9_9PAST</name>
<accession>A0A4Y9JRF9</accession>
<protein>
    <submittedName>
        <fullName evidence="2">Nickase</fullName>
    </submittedName>
</protein>
<dbReference type="Proteomes" id="UP000297396">
    <property type="component" value="Unassembled WGS sequence"/>
</dbReference>
<sequence length="371" mass="43421">MGVRIDKEWLAKRVSKNKNSSLVNIGNRNFRKNTVFDYHSSNRQSKQNSNEVMIKITSKSKNLKSLKNHLDYISRNGDIPIEDEQGLTYFGKEDVRNLRDNFRDNGIKIKRKGELKREISQTVNMVFSMRSHKDVSEEKLKKSVHATLKKLYPDHMYSLAYHGDTDNPHCHVVLKVADELNNRLNLNLYDLQQMRNKFAHYLRSLSVEAKATPFKKMVNKLPSMAVEIVDFGKANYQFSEKNSSSYFIKYKNQYKKEIVLWGKDLEKTIKDNAIKIGDKVIVKIDRVEKKEVILTYRDKHIDVQQKAIVNKNHWSLSVVERAISQVKPETLSTEKSTKNDNAEKFNYNALKKKLFDMKQKTSPEKDNDRER</sequence>
<dbReference type="InterPro" id="IPR005094">
    <property type="entry name" value="Endonuclease_MobA/VirD2"/>
</dbReference>
<reference evidence="2 3" key="1">
    <citation type="submission" date="2019-03" db="EMBL/GenBank/DDBJ databases">
        <title>Diversity of the mouse oral microbiome.</title>
        <authorList>
            <person name="Joseph S."/>
            <person name="Aduse-Opoku J."/>
            <person name="Curtis M."/>
            <person name="Wade W."/>
            <person name="Hashim A."/>
        </authorList>
    </citation>
    <scope>NUCLEOTIDE SEQUENCE [LARGE SCALE GENOMIC DNA]</scope>
    <source>
        <strain evidence="2 3">WT12</strain>
    </source>
</reference>
<dbReference type="RefSeq" id="WP_135058410.1">
    <property type="nucleotide sequence ID" value="NZ_JADGLC010000030.1"/>
</dbReference>
<gene>
    <name evidence="2" type="ORF">E4T80_11125</name>
</gene>
<dbReference type="NCBIfam" id="NF041450">
    <property type="entry name" value="MobP1"/>
    <property type="match status" value="1"/>
</dbReference>
<organism evidence="2 3">
    <name type="scientific">Muribacter muris</name>
    <dbReference type="NCBI Taxonomy" id="67855"/>
    <lineage>
        <taxon>Bacteria</taxon>
        <taxon>Pseudomonadati</taxon>
        <taxon>Pseudomonadota</taxon>
        <taxon>Gammaproteobacteria</taxon>
        <taxon>Pasteurellales</taxon>
        <taxon>Pasteurellaceae</taxon>
        <taxon>Muribacter</taxon>
    </lineage>
</organism>
<evidence type="ECO:0000259" key="1">
    <source>
        <dbReference type="Pfam" id="PF03432"/>
    </source>
</evidence>